<keyword evidence="7 12" id="KW-0648">Protein biosynthesis</keyword>
<dbReference type="SUPFAM" id="SSF46589">
    <property type="entry name" value="tRNA-binding arm"/>
    <property type="match status" value="1"/>
</dbReference>
<evidence type="ECO:0000256" key="6">
    <source>
        <dbReference type="ARBA" id="ARBA00022840"/>
    </source>
</evidence>
<dbReference type="Gene3D" id="1.10.287.380">
    <property type="entry name" value="Valyl-tRNA synthetase, C-terminal domain"/>
    <property type="match status" value="1"/>
</dbReference>
<evidence type="ECO:0000256" key="10">
    <source>
        <dbReference type="ARBA" id="ARBA00047552"/>
    </source>
</evidence>
<comment type="domain">
    <text evidence="12">The C-terminal coiled-coil domain is crucial for aminoacylation activity.</text>
</comment>
<evidence type="ECO:0000256" key="2">
    <source>
        <dbReference type="ARBA" id="ARBA00011245"/>
    </source>
</evidence>
<dbReference type="Pfam" id="PF08264">
    <property type="entry name" value="Anticodon_1"/>
    <property type="match status" value="1"/>
</dbReference>
<dbReference type="GO" id="GO:0002161">
    <property type="term" value="F:aminoacyl-tRNA deacylase activity"/>
    <property type="evidence" value="ECO:0007669"/>
    <property type="project" value="InterPro"/>
</dbReference>
<feature type="short sequence motif" description="'HIGH' region" evidence="12">
    <location>
        <begin position="52"/>
        <end position="62"/>
    </location>
</feature>
<dbReference type="GO" id="GO:0004832">
    <property type="term" value="F:valine-tRNA ligase activity"/>
    <property type="evidence" value="ECO:0007669"/>
    <property type="project" value="UniProtKB-UniRule"/>
</dbReference>
<dbReference type="HAMAP" id="MF_02004">
    <property type="entry name" value="Val_tRNA_synth_type1"/>
    <property type="match status" value="1"/>
</dbReference>
<comment type="function">
    <text evidence="12">Catalyzes the attachment of valine to tRNA(Val). As ValRS can inadvertently accommodate and process structurally similar amino acids such as threonine, to avoid such errors, it has a 'posttransfer' editing activity that hydrolyzes mischarged Thr-tRNA(Val) in a tRNA-dependent manner.</text>
</comment>
<dbReference type="EMBL" id="DF967986">
    <property type="protein sequence ID" value="GAO99247.1"/>
    <property type="molecule type" value="Genomic_DNA"/>
</dbReference>
<dbReference type="FunFam" id="3.40.50.620:FF:000098">
    <property type="entry name" value="Valine--tRNA ligase"/>
    <property type="match status" value="1"/>
</dbReference>
<evidence type="ECO:0000259" key="14">
    <source>
        <dbReference type="Pfam" id="PF08264"/>
    </source>
</evidence>
<dbReference type="PANTHER" id="PTHR11946">
    <property type="entry name" value="VALYL-TRNA SYNTHETASES"/>
    <property type="match status" value="1"/>
</dbReference>
<dbReference type="CDD" id="cd00817">
    <property type="entry name" value="ValRS_core"/>
    <property type="match status" value="1"/>
</dbReference>
<dbReference type="InterPro" id="IPR010978">
    <property type="entry name" value="tRNA-bd_arm"/>
</dbReference>
<evidence type="ECO:0000313" key="17">
    <source>
        <dbReference type="Proteomes" id="UP000253891"/>
    </source>
</evidence>
<feature type="short sequence motif" description="'KMSKS' region" evidence="12">
    <location>
        <begin position="535"/>
        <end position="539"/>
    </location>
</feature>
<dbReference type="EC" id="6.1.1.9" evidence="12"/>
<keyword evidence="5 12" id="KW-0547">Nucleotide-binding</keyword>
<dbReference type="SUPFAM" id="SSF52374">
    <property type="entry name" value="Nucleotidylyl transferase"/>
    <property type="match status" value="1"/>
</dbReference>
<gene>
    <name evidence="12" type="primary">valS</name>
    <name evidence="16" type="ORF">FFIC_090730</name>
</gene>
<evidence type="ECO:0000313" key="16">
    <source>
        <dbReference type="EMBL" id="GAO99247.1"/>
    </source>
</evidence>
<dbReference type="NCBIfam" id="TIGR00422">
    <property type="entry name" value="valS"/>
    <property type="match status" value="1"/>
</dbReference>
<dbReference type="OrthoDB" id="9810365at2"/>
<dbReference type="FunFam" id="1.10.287.380:FF:000001">
    <property type="entry name" value="Valine--tRNA ligase"/>
    <property type="match status" value="1"/>
</dbReference>
<evidence type="ECO:0000259" key="15">
    <source>
        <dbReference type="Pfam" id="PF10458"/>
    </source>
</evidence>
<name>A0A0K8MFH9_9LACO</name>
<dbReference type="FunFam" id="3.40.50.620:FF:000032">
    <property type="entry name" value="Valine--tRNA ligase"/>
    <property type="match status" value="1"/>
</dbReference>
<evidence type="ECO:0000256" key="12">
    <source>
        <dbReference type="HAMAP-Rule" id="MF_02004"/>
    </source>
</evidence>
<dbReference type="Pfam" id="PF00133">
    <property type="entry name" value="tRNA-synt_1"/>
    <property type="match status" value="1"/>
</dbReference>
<comment type="catalytic activity">
    <reaction evidence="10 12">
        <text>tRNA(Val) + L-valine + ATP = L-valyl-tRNA(Val) + AMP + diphosphate</text>
        <dbReference type="Rhea" id="RHEA:10704"/>
        <dbReference type="Rhea" id="RHEA-COMP:9672"/>
        <dbReference type="Rhea" id="RHEA-COMP:9708"/>
        <dbReference type="ChEBI" id="CHEBI:30616"/>
        <dbReference type="ChEBI" id="CHEBI:33019"/>
        <dbReference type="ChEBI" id="CHEBI:57762"/>
        <dbReference type="ChEBI" id="CHEBI:78442"/>
        <dbReference type="ChEBI" id="CHEBI:78537"/>
        <dbReference type="ChEBI" id="CHEBI:456215"/>
        <dbReference type="EC" id="6.1.1.9"/>
    </reaction>
</comment>
<evidence type="ECO:0000256" key="3">
    <source>
        <dbReference type="ARBA" id="ARBA00022490"/>
    </source>
</evidence>
<dbReference type="InterPro" id="IPR013155">
    <property type="entry name" value="M/V/L/I-tRNA-synth_anticd-bd"/>
</dbReference>
<dbReference type="CDD" id="cd07962">
    <property type="entry name" value="Anticodon_Ia_Val"/>
    <property type="match status" value="1"/>
</dbReference>
<comment type="similarity">
    <text evidence="11 12">Belongs to the class-I aminoacyl-tRNA synthetase family. ValS type 1 subfamily.</text>
</comment>
<dbReference type="InterPro" id="IPR033705">
    <property type="entry name" value="Anticodon_Ia_Val"/>
</dbReference>
<evidence type="ECO:0000256" key="1">
    <source>
        <dbReference type="ARBA" id="ARBA00004496"/>
    </source>
</evidence>
<comment type="subunit">
    <text evidence="2 12">Monomer.</text>
</comment>
<dbReference type="SUPFAM" id="SSF50677">
    <property type="entry name" value="ValRS/IleRS/LeuRS editing domain"/>
    <property type="match status" value="1"/>
</dbReference>
<dbReference type="InterPro" id="IPR037118">
    <property type="entry name" value="Val-tRNA_synth_C_sf"/>
</dbReference>
<evidence type="ECO:0000256" key="5">
    <source>
        <dbReference type="ARBA" id="ARBA00022741"/>
    </source>
</evidence>
<evidence type="ECO:0000256" key="9">
    <source>
        <dbReference type="ARBA" id="ARBA00023146"/>
    </source>
</evidence>
<dbReference type="InterPro" id="IPR019499">
    <property type="entry name" value="Val-tRNA_synth_tRNA-bd"/>
</dbReference>
<accession>A0A0K8MFH9</accession>
<dbReference type="PROSITE" id="PS00178">
    <property type="entry name" value="AA_TRNA_LIGASE_I"/>
    <property type="match status" value="1"/>
</dbReference>
<dbReference type="InterPro" id="IPR001412">
    <property type="entry name" value="aa-tRNA-synth_I_CS"/>
</dbReference>
<dbReference type="InterPro" id="IPR014729">
    <property type="entry name" value="Rossmann-like_a/b/a_fold"/>
</dbReference>
<dbReference type="RefSeq" id="WP_061992672.1">
    <property type="nucleotide sequence ID" value="NZ_DF967986.1"/>
</dbReference>
<evidence type="ECO:0000256" key="8">
    <source>
        <dbReference type="ARBA" id="ARBA00023054"/>
    </source>
</evidence>
<evidence type="ECO:0000256" key="11">
    <source>
        <dbReference type="ARBA" id="ARBA00060830"/>
    </source>
</evidence>
<dbReference type="GO" id="GO:0005829">
    <property type="term" value="C:cytosol"/>
    <property type="evidence" value="ECO:0007669"/>
    <property type="project" value="TreeGrafter"/>
</dbReference>
<proteinExistence type="inferred from homology"/>
<feature type="coiled-coil region" evidence="12">
    <location>
        <begin position="823"/>
        <end position="892"/>
    </location>
</feature>
<dbReference type="SUPFAM" id="SSF47323">
    <property type="entry name" value="Anticodon-binding domain of a subclass of class I aminoacyl-tRNA synthetases"/>
    <property type="match status" value="1"/>
</dbReference>
<sequence>MREVEMSTKYDPTAVEAGRYQEWLDDNLFAPEANKAIQGQEPEPYSIVIPPPNVTGKLHLGHAWDTTLQDMLIRQKRMQGFDTLWLPGMDHAGIATQAKVEQRLREQGISRYDLGREKFVEQVWDWKNEYASTIKEQWGKMGLALDYSRERFTLDEGLNQAVNKVFIDLYNKGLIYRGEYIINWDPQARTALSDIEVIYQDDEGAFYHVKYPFTDGTTYEGKDYIEIATTRPETMFGDVAVAVHPSDERYKDLIGKKIRVPLVDREIPIIADEYVTQDFGTGMVKITPAHDPNDFQVGNRHDLERINTMTEDAHLNENAGKYEGLDRFEGRKAMVADLQDQGYMLQIDPLTHSVGHSERTGVQIESRLSTQWFVKMEPLAEQILAMQQNEDEKVNFVPGRFEDTFTHWMENIRDWVISRQLWWGHQIPAWYKNKGTDQEEIFVGETAPGDDWERDQDVLDTWFSSALWPFSTMGWPNDLEGDFARYYPTDTLVTGYDIIFFWVARMMFQGKEFTDERPFKNVLIHGLIRDGEGRKMSKSLGNGVDPMDVIEKYGADALRWFLATGSTPGQDVRFTYEKMDAAWNFINKIWNASRYVIMNLADDTKAQVPAKEKQSLADQWILDRLNQTVQEVTENFEKFEFGEAGRDLYNFIWSDFADWYIEMTKESLNGDGDKTAVQETLAYVLDQTLRLLQPIMPFMTEAIWQEMPEQKGKDEHLSVQEYPVYREDLANKEAATAFKSLQDLIVAVRNIRAEAKAPMSKPITVIIKVTDPKLKAVFADNADYIDRFVKPESLTIDTDVNLPKLSMSQVITGAEVYVPLAGLIDIEEEVARLQGEADKFQKEVARANGKLSNEKFVNSAPEQVVASEREKLADWEEKLQSTNKRIADLQAQG</sequence>
<keyword evidence="3 12" id="KW-0963">Cytoplasm</keyword>
<dbReference type="FunFam" id="3.90.740.10:FF:000005">
    <property type="entry name" value="Valine--tRNA ligase, mitochondrial"/>
    <property type="match status" value="1"/>
</dbReference>
<dbReference type="InterPro" id="IPR009008">
    <property type="entry name" value="Val/Leu/Ile-tRNA-synth_edit"/>
</dbReference>
<dbReference type="Proteomes" id="UP000253891">
    <property type="component" value="Unassembled WGS sequence"/>
</dbReference>
<feature type="domain" description="Aminoacyl-tRNA synthetase class Ia" evidence="13">
    <location>
        <begin position="19"/>
        <end position="574"/>
    </location>
</feature>
<dbReference type="FunFam" id="1.10.730.10:FF:000014">
    <property type="entry name" value="Valine--tRNA ligase"/>
    <property type="match status" value="1"/>
</dbReference>
<dbReference type="AlphaFoldDB" id="A0A0K8MFH9"/>
<keyword evidence="17" id="KW-1185">Reference proteome</keyword>
<feature type="binding site" evidence="12">
    <location>
        <position position="538"/>
    </location>
    <ligand>
        <name>ATP</name>
        <dbReference type="ChEBI" id="CHEBI:30616"/>
    </ligand>
</feature>
<dbReference type="Gene3D" id="3.90.740.10">
    <property type="entry name" value="Valyl/Leucyl/Isoleucyl-tRNA synthetase, editing domain"/>
    <property type="match status" value="1"/>
</dbReference>
<keyword evidence="9 12" id="KW-0030">Aminoacyl-tRNA synthetase</keyword>
<comment type="subcellular location">
    <subcellularLocation>
        <location evidence="1 12">Cytoplasm</location>
    </subcellularLocation>
</comment>
<reference evidence="16 17" key="1">
    <citation type="journal article" date="2015" name="BMC Genomics">
        <title>Comparative genomics of Fructobacillus spp. and Leuconostoc spp. reveals niche-specific evolution of Fructobacillus spp.</title>
        <authorList>
            <person name="Endo A."/>
            <person name="Tanizawa Y."/>
            <person name="Tanaka N."/>
            <person name="Maeno S."/>
            <person name="Kumar H."/>
            <person name="Shiwa Y."/>
            <person name="Okada S."/>
            <person name="Yoshikawa H."/>
            <person name="Dicks L."/>
            <person name="Nakagawa J."/>
            <person name="Arita M."/>
        </authorList>
    </citation>
    <scope>NUCLEOTIDE SEQUENCE [LARGE SCALE GENOMIC DNA]</scope>
    <source>
        <strain evidence="16 17">JCM 12225</strain>
    </source>
</reference>
<evidence type="ECO:0000259" key="13">
    <source>
        <dbReference type="Pfam" id="PF00133"/>
    </source>
</evidence>
<dbReference type="InterPro" id="IPR002303">
    <property type="entry name" value="Valyl-tRNA_ligase"/>
</dbReference>
<dbReference type="InterPro" id="IPR009080">
    <property type="entry name" value="tRNAsynth_Ia_anticodon-bd"/>
</dbReference>
<dbReference type="Gene3D" id="1.10.730.10">
    <property type="entry name" value="Isoleucyl-tRNA Synthetase, Domain 1"/>
    <property type="match status" value="1"/>
</dbReference>
<keyword evidence="4 12" id="KW-0436">Ligase</keyword>
<feature type="domain" description="Methionyl/Valyl/Leucyl/Isoleucyl-tRNA synthetase anticodon-binding" evidence="14">
    <location>
        <begin position="618"/>
        <end position="767"/>
    </location>
</feature>
<evidence type="ECO:0000256" key="4">
    <source>
        <dbReference type="ARBA" id="ARBA00022598"/>
    </source>
</evidence>
<dbReference type="STRING" id="157463.GCA_001047075_00170"/>
<protein>
    <recommendedName>
        <fullName evidence="12">Valine--tRNA ligase</fullName>
        <ecNumber evidence="12">6.1.1.9</ecNumber>
    </recommendedName>
    <alternativeName>
        <fullName evidence="12">Valyl-tRNA synthetase</fullName>
        <shortName evidence="12">ValRS</shortName>
    </alternativeName>
</protein>
<dbReference type="GO" id="GO:0005524">
    <property type="term" value="F:ATP binding"/>
    <property type="evidence" value="ECO:0007669"/>
    <property type="project" value="UniProtKB-UniRule"/>
</dbReference>
<dbReference type="PANTHER" id="PTHR11946:SF93">
    <property type="entry name" value="VALINE--TRNA LIGASE, CHLOROPLASTIC_MITOCHONDRIAL 2"/>
    <property type="match status" value="1"/>
</dbReference>
<keyword evidence="8 12" id="KW-0175">Coiled coil</keyword>
<dbReference type="InterPro" id="IPR002300">
    <property type="entry name" value="aa-tRNA-synth_Ia"/>
</dbReference>
<dbReference type="PRINTS" id="PR00986">
    <property type="entry name" value="TRNASYNTHVAL"/>
</dbReference>
<dbReference type="GO" id="GO:0006438">
    <property type="term" value="P:valyl-tRNA aminoacylation"/>
    <property type="evidence" value="ECO:0007669"/>
    <property type="project" value="UniProtKB-UniRule"/>
</dbReference>
<dbReference type="Gene3D" id="3.40.50.620">
    <property type="entry name" value="HUPs"/>
    <property type="match status" value="2"/>
</dbReference>
<organism evidence="16 17">
    <name type="scientific">Fructobacillus ficulneus</name>
    <dbReference type="NCBI Taxonomy" id="157463"/>
    <lineage>
        <taxon>Bacteria</taxon>
        <taxon>Bacillati</taxon>
        <taxon>Bacillota</taxon>
        <taxon>Bacilli</taxon>
        <taxon>Lactobacillales</taxon>
        <taxon>Lactobacillaceae</taxon>
        <taxon>Fructobacillus</taxon>
    </lineage>
</organism>
<evidence type="ECO:0000256" key="7">
    <source>
        <dbReference type="ARBA" id="ARBA00022917"/>
    </source>
</evidence>
<dbReference type="NCBIfam" id="NF004349">
    <property type="entry name" value="PRK05729.1"/>
    <property type="match status" value="1"/>
</dbReference>
<keyword evidence="6 12" id="KW-0067">ATP-binding</keyword>
<comment type="domain">
    <text evidence="12">ValRS has two distinct active sites: one for aminoacylation and one for editing. The misactivated threonine is translocated from the active site to the editing site.</text>
</comment>
<feature type="domain" description="Valyl-tRNA synthetase tRNA-binding arm" evidence="15">
    <location>
        <begin position="825"/>
        <end position="890"/>
    </location>
</feature>
<dbReference type="Pfam" id="PF10458">
    <property type="entry name" value="Val_tRNA-synt_C"/>
    <property type="match status" value="1"/>
</dbReference>